<sequence>MTPQDRQPDLAALRAEEHRMRVVDEVIDDMLTAAIESMERKDFCDCGSERAKQRHWDEIHESVWTDYDAAKDAVNEAVFGRAFVEKLQAQRAAQLAARPQMPRGGIERSR</sequence>
<dbReference type="AlphaFoldDB" id="A0A7D6ZF37"/>
<evidence type="ECO:0000313" key="2">
    <source>
        <dbReference type="Proteomes" id="UP000515512"/>
    </source>
</evidence>
<protein>
    <submittedName>
        <fullName evidence="1">Uncharacterized protein</fullName>
    </submittedName>
</protein>
<organism evidence="1 2">
    <name type="scientific">Nocardia huaxiensis</name>
    <dbReference type="NCBI Taxonomy" id="2755382"/>
    <lineage>
        <taxon>Bacteria</taxon>
        <taxon>Bacillati</taxon>
        <taxon>Actinomycetota</taxon>
        <taxon>Actinomycetes</taxon>
        <taxon>Mycobacteriales</taxon>
        <taxon>Nocardiaceae</taxon>
        <taxon>Nocardia</taxon>
    </lineage>
</organism>
<dbReference type="EMBL" id="CP059399">
    <property type="protein sequence ID" value="QLY33988.1"/>
    <property type="molecule type" value="Genomic_DNA"/>
</dbReference>
<dbReference type="KEGG" id="nhu:H0264_18690"/>
<name>A0A7D6ZF37_9NOCA</name>
<gene>
    <name evidence="1" type="ORF">H0264_18690</name>
</gene>
<proteinExistence type="predicted"/>
<evidence type="ECO:0000313" key="1">
    <source>
        <dbReference type="EMBL" id="QLY33988.1"/>
    </source>
</evidence>
<keyword evidence="2" id="KW-1185">Reference proteome</keyword>
<dbReference type="RefSeq" id="WP_181585152.1">
    <property type="nucleotide sequence ID" value="NZ_CP059399.1"/>
</dbReference>
<dbReference type="Proteomes" id="UP000515512">
    <property type="component" value="Chromosome"/>
</dbReference>
<accession>A0A7D6ZF37</accession>
<reference evidence="1 2" key="1">
    <citation type="submission" date="2020-07" db="EMBL/GenBank/DDBJ databases">
        <authorList>
            <person name="Zhuang K."/>
            <person name="Ran Y."/>
        </authorList>
    </citation>
    <scope>NUCLEOTIDE SEQUENCE [LARGE SCALE GENOMIC DNA]</scope>
    <source>
        <strain evidence="1 2">WCH-YHL-001</strain>
    </source>
</reference>